<evidence type="ECO:0000313" key="2">
    <source>
        <dbReference type="EMBL" id="EJK68754.1"/>
    </source>
</evidence>
<evidence type="ECO:0000256" key="1">
    <source>
        <dbReference type="SAM" id="MobiDB-lite"/>
    </source>
</evidence>
<keyword evidence="3" id="KW-1185">Reference proteome</keyword>
<reference evidence="2 3" key="1">
    <citation type="journal article" date="2012" name="Genome Biol.">
        <title>Genome and low-iron response of an oceanic diatom adapted to chronic iron limitation.</title>
        <authorList>
            <person name="Lommer M."/>
            <person name="Specht M."/>
            <person name="Roy A.S."/>
            <person name="Kraemer L."/>
            <person name="Andreson R."/>
            <person name="Gutowska M.A."/>
            <person name="Wolf J."/>
            <person name="Bergner S.V."/>
            <person name="Schilhabel M.B."/>
            <person name="Klostermeier U.C."/>
            <person name="Beiko R.G."/>
            <person name="Rosenstiel P."/>
            <person name="Hippler M."/>
            <person name="Laroche J."/>
        </authorList>
    </citation>
    <scope>NUCLEOTIDE SEQUENCE [LARGE SCALE GENOMIC DNA]</scope>
    <source>
        <strain evidence="2 3">CCMP1005</strain>
    </source>
</reference>
<feature type="region of interest" description="Disordered" evidence="1">
    <location>
        <begin position="285"/>
        <end position="325"/>
    </location>
</feature>
<feature type="compositionally biased region" description="Basic and acidic residues" evidence="1">
    <location>
        <begin position="206"/>
        <end position="223"/>
    </location>
</feature>
<feature type="compositionally biased region" description="Basic and acidic residues" evidence="1">
    <location>
        <begin position="171"/>
        <end position="181"/>
    </location>
</feature>
<dbReference type="AlphaFoldDB" id="K0SUZ5"/>
<feature type="compositionally biased region" description="Basic and acidic residues" evidence="1">
    <location>
        <begin position="111"/>
        <end position="120"/>
    </location>
</feature>
<evidence type="ECO:0000313" key="3">
    <source>
        <dbReference type="Proteomes" id="UP000266841"/>
    </source>
</evidence>
<comment type="caution">
    <text evidence="2">The sequence shown here is derived from an EMBL/GenBank/DDBJ whole genome shotgun (WGS) entry which is preliminary data.</text>
</comment>
<feature type="region of interest" description="Disordered" evidence="1">
    <location>
        <begin position="1"/>
        <end position="127"/>
    </location>
</feature>
<dbReference type="Proteomes" id="UP000266841">
    <property type="component" value="Unassembled WGS sequence"/>
</dbReference>
<sequence>MDDDERAVALSVDARLRSSGHPVDGRDADDDDVTYPSITDWTERHPDRDGWYRRGHRHYEGGVHQGRQEQDTAGTQADGGGERGEADRRVRVRSGHRACHEGAPAAGAGDDEVRPRRDIGEDAVGGAVVPRRGHRVALQIPPLRSPGLRAGGGLVRPGLGAVGDRIPPRRRPGEVPEEVRRRPQGGGDGGDKGQRLRRRGVRGRSRGREQDSVAALHTRDRGPCRARRGARGGPGGLPQGDIPRAHDRAGGEEALTTGRGMATRHNCNSLIISICHSLNSVDTRTNPPLGRLGSRGNCAPVSGAGRVAGANRRGRQDGRQRRRKP</sequence>
<feature type="compositionally biased region" description="Basic residues" evidence="1">
    <location>
        <begin position="195"/>
        <end position="205"/>
    </location>
</feature>
<name>K0SUZ5_THAOC</name>
<proteinExistence type="predicted"/>
<feature type="compositionally biased region" description="Basic and acidic residues" evidence="1">
    <location>
        <begin position="41"/>
        <end position="70"/>
    </location>
</feature>
<protein>
    <submittedName>
        <fullName evidence="2">Uncharacterized protein</fullName>
    </submittedName>
</protein>
<organism evidence="2 3">
    <name type="scientific">Thalassiosira oceanica</name>
    <name type="common">Marine diatom</name>
    <dbReference type="NCBI Taxonomy" id="159749"/>
    <lineage>
        <taxon>Eukaryota</taxon>
        <taxon>Sar</taxon>
        <taxon>Stramenopiles</taxon>
        <taxon>Ochrophyta</taxon>
        <taxon>Bacillariophyta</taxon>
        <taxon>Coscinodiscophyceae</taxon>
        <taxon>Thalassiosirophycidae</taxon>
        <taxon>Thalassiosirales</taxon>
        <taxon>Thalassiosiraceae</taxon>
        <taxon>Thalassiosira</taxon>
    </lineage>
</organism>
<accession>K0SUZ5</accession>
<gene>
    <name evidence="2" type="ORF">THAOC_10040</name>
</gene>
<feature type="region of interest" description="Disordered" evidence="1">
    <location>
        <begin position="140"/>
        <end position="247"/>
    </location>
</feature>
<dbReference type="EMBL" id="AGNL01010879">
    <property type="protein sequence ID" value="EJK68754.1"/>
    <property type="molecule type" value="Genomic_DNA"/>
</dbReference>
<feature type="compositionally biased region" description="Basic and acidic residues" evidence="1">
    <location>
        <begin position="80"/>
        <end position="89"/>
    </location>
</feature>